<sequence>MFQHCGNIRCPAIQPIDKQIKDTPTRYTAYLQRVISLNATLQFPSRGLDFASGHKRNEALHNTIIPVVLAIRVHEPSKTISSKSGNTFFPSSHRDCVAMSFTITANVTNGR</sequence>
<dbReference type="VEuPathDB" id="FungiDB:JI435_425090"/>
<evidence type="ECO:0000313" key="2">
    <source>
        <dbReference type="Proteomes" id="UP000663193"/>
    </source>
</evidence>
<name>A0A7U2ENQ2_PHANO</name>
<dbReference type="EMBL" id="CP069023">
    <property type="protein sequence ID" value="QRC90221.1"/>
    <property type="molecule type" value="Genomic_DNA"/>
</dbReference>
<dbReference type="AlphaFoldDB" id="A0A7U2ENQ2"/>
<reference evidence="2" key="1">
    <citation type="journal article" date="2021" name="BMC Genomics">
        <title>Chromosome-level genome assembly and manually-curated proteome of model necrotroph Parastagonospora nodorum Sn15 reveals a genome-wide trove of candidate effector homologs, and redundancy of virulence-related functions within an accessory chromosome.</title>
        <authorList>
            <person name="Bertazzoni S."/>
            <person name="Jones D.A.B."/>
            <person name="Phan H.T."/>
            <person name="Tan K.-C."/>
            <person name="Hane J.K."/>
        </authorList>
    </citation>
    <scope>NUCLEOTIDE SEQUENCE [LARGE SCALE GENOMIC DNA]</scope>
    <source>
        <strain evidence="2">SN15 / ATCC MYA-4574 / FGSC 10173)</strain>
    </source>
</reference>
<keyword evidence="2" id="KW-1185">Reference proteome</keyword>
<evidence type="ECO:0000313" key="1">
    <source>
        <dbReference type="EMBL" id="QRC90221.1"/>
    </source>
</evidence>
<protein>
    <submittedName>
        <fullName evidence="1">Uncharacterized protein</fullName>
    </submittedName>
</protein>
<accession>A0A7U2ENQ2</accession>
<gene>
    <name evidence="1" type="ORF">JI435_425090</name>
</gene>
<dbReference type="Proteomes" id="UP000663193">
    <property type="component" value="Chromosome 1"/>
</dbReference>
<proteinExistence type="predicted"/>
<organism evidence="1 2">
    <name type="scientific">Phaeosphaeria nodorum (strain SN15 / ATCC MYA-4574 / FGSC 10173)</name>
    <name type="common">Glume blotch fungus</name>
    <name type="synonym">Parastagonospora nodorum</name>
    <dbReference type="NCBI Taxonomy" id="321614"/>
    <lineage>
        <taxon>Eukaryota</taxon>
        <taxon>Fungi</taxon>
        <taxon>Dikarya</taxon>
        <taxon>Ascomycota</taxon>
        <taxon>Pezizomycotina</taxon>
        <taxon>Dothideomycetes</taxon>
        <taxon>Pleosporomycetidae</taxon>
        <taxon>Pleosporales</taxon>
        <taxon>Pleosporineae</taxon>
        <taxon>Phaeosphaeriaceae</taxon>
        <taxon>Parastagonospora</taxon>
    </lineage>
</organism>